<evidence type="ECO:0000256" key="1">
    <source>
        <dbReference type="SAM" id="MobiDB-lite"/>
    </source>
</evidence>
<dbReference type="PANTHER" id="PTHR34219:SF3">
    <property type="entry name" value="BLL7967 PROTEIN"/>
    <property type="match status" value="1"/>
</dbReference>
<accession>A0A938WV70</accession>
<dbReference type="InterPro" id="IPR005625">
    <property type="entry name" value="PepSY-ass_TM"/>
</dbReference>
<evidence type="ECO:0000313" key="4">
    <source>
        <dbReference type="Proteomes" id="UP000706891"/>
    </source>
</evidence>
<name>A0A938WV70_9BACT</name>
<reference evidence="3" key="2">
    <citation type="journal article" date="2021" name="Sci. Rep.">
        <title>The distribution of antibiotic resistance genes in chicken gut microbiota commensals.</title>
        <authorList>
            <person name="Juricova H."/>
            <person name="Matiasovicova J."/>
            <person name="Kubasova T."/>
            <person name="Cejkova D."/>
            <person name="Rychlik I."/>
        </authorList>
    </citation>
    <scope>NUCLEOTIDE SEQUENCE</scope>
    <source>
        <strain evidence="3">An824</strain>
    </source>
</reference>
<keyword evidence="2" id="KW-1133">Transmembrane helix</keyword>
<feature type="transmembrane region" description="Helical" evidence="2">
    <location>
        <begin position="143"/>
        <end position="165"/>
    </location>
</feature>
<proteinExistence type="predicted"/>
<keyword evidence="2" id="KW-0812">Transmembrane</keyword>
<dbReference type="Pfam" id="PF03929">
    <property type="entry name" value="PepSY_TM"/>
    <property type="match status" value="1"/>
</dbReference>
<gene>
    <name evidence="3" type="ORF">H6A34_12415</name>
</gene>
<reference evidence="3" key="1">
    <citation type="submission" date="2020-08" db="EMBL/GenBank/DDBJ databases">
        <authorList>
            <person name="Cejkova D."/>
            <person name="Kubasova T."/>
            <person name="Jahodarova E."/>
            <person name="Rychlik I."/>
        </authorList>
    </citation>
    <scope>NUCLEOTIDE SEQUENCE</scope>
    <source>
        <strain evidence="3">An824</strain>
    </source>
</reference>
<evidence type="ECO:0000256" key="2">
    <source>
        <dbReference type="SAM" id="Phobius"/>
    </source>
</evidence>
<feature type="transmembrane region" description="Helical" evidence="2">
    <location>
        <begin position="186"/>
        <end position="212"/>
    </location>
</feature>
<dbReference type="AlphaFoldDB" id="A0A938WV70"/>
<keyword evidence="4" id="KW-1185">Reference proteome</keyword>
<comment type="caution">
    <text evidence="3">The sequence shown here is derived from an EMBL/GenBank/DDBJ whole genome shotgun (WGS) entry which is preliminary data.</text>
</comment>
<dbReference type="Proteomes" id="UP000706891">
    <property type="component" value="Unassembled WGS sequence"/>
</dbReference>
<organism evidence="3 4">
    <name type="scientific">Marseilla massiliensis</name>
    <dbReference type="NCBI Taxonomy" id="1841864"/>
    <lineage>
        <taxon>Bacteria</taxon>
        <taxon>Pseudomonadati</taxon>
        <taxon>Bacteroidota</taxon>
        <taxon>Bacteroidia</taxon>
        <taxon>Bacteroidales</taxon>
        <taxon>Prevotellaceae</taxon>
        <taxon>Marseilla</taxon>
    </lineage>
</organism>
<feature type="transmembrane region" description="Helical" evidence="2">
    <location>
        <begin position="349"/>
        <end position="370"/>
    </location>
</feature>
<dbReference type="PANTHER" id="PTHR34219">
    <property type="entry name" value="IRON-REGULATED INNER MEMBRANE PROTEIN-RELATED"/>
    <property type="match status" value="1"/>
</dbReference>
<feature type="region of interest" description="Disordered" evidence="1">
    <location>
        <begin position="234"/>
        <end position="253"/>
    </location>
</feature>
<feature type="transmembrane region" description="Helical" evidence="2">
    <location>
        <begin position="12"/>
        <end position="32"/>
    </location>
</feature>
<sequence length="385" mass="42503">MKRFFRKIHLWLSVPFGIVITLICFSGAMLVFEKELTRLFGEDIYKVEKAAGDPLPVDVVAAKVARMQPEGVRVTGVTVGSDPTEAYKVNLSKPKRAAVYVDQYTGEVKGRQERPAFFATMFRLHRWLLDDGRPEGRPAWGKIIVGVSTIMFVVALVSGVAVWWPKTRRALRNSLKVSVRKGRFRLWHSLHVAGGMYALLLLLAMALTGLTWSFSWYRSAFYSVFGVETTAKGGAHGGNDGSNGGGKDRKGKAGGRRVAIAMPAVWQQVYDRLRADNPHSASITVGDGTASVAFSKFGNSRAADRYTFDRHTGRIISAVKYADAAPSGKLRGWIYSVHAGTFGGIFTRVLWFLAALLGAMLPLTGYYLWIRRLSHGNRRKPSGNT</sequence>
<dbReference type="RefSeq" id="WP_205105778.1">
    <property type="nucleotide sequence ID" value="NZ_JACJJG010000111.1"/>
</dbReference>
<evidence type="ECO:0000313" key="3">
    <source>
        <dbReference type="EMBL" id="MBM6674675.1"/>
    </source>
</evidence>
<feature type="compositionally biased region" description="Gly residues" evidence="1">
    <location>
        <begin position="234"/>
        <end position="245"/>
    </location>
</feature>
<protein>
    <submittedName>
        <fullName evidence="3">PepSY domain-containing protein</fullName>
    </submittedName>
</protein>
<dbReference type="EMBL" id="JACJJG010000111">
    <property type="protein sequence ID" value="MBM6674675.1"/>
    <property type="molecule type" value="Genomic_DNA"/>
</dbReference>
<keyword evidence="2" id="KW-0472">Membrane</keyword>